<dbReference type="Proteomes" id="UP000238191">
    <property type="component" value="Unassembled WGS sequence"/>
</dbReference>
<dbReference type="EMBL" id="MDEI01000013">
    <property type="protein sequence ID" value="PPU67376.1"/>
    <property type="molecule type" value="Genomic_DNA"/>
</dbReference>
<name>A0A2S7D0K7_9XANT</name>
<proteinExistence type="predicted"/>
<dbReference type="OrthoDB" id="6008933at2"/>
<reference evidence="3" key="1">
    <citation type="submission" date="2016-08" db="EMBL/GenBank/DDBJ databases">
        <authorList>
            <person name="Merda D."/>
            <person name="Briand M."/>
            <person name="Taghouti G."/>
            <person name="Carrere S."/>
            <person name="Gouzy J."/>
            <person name="Portier P."/>
            <person name="Jacques M.-A."/>
            <person name="Fischer-Le Saux M."/>
        </authorList>
    </citation>
    <scope>NUCLEOTIDE SEQUENCE [LARGE SCALE GENOMIC DNA]</scope>
    <source>
        <strain evidence="3">CFBP4643</strain>
    </source>
</reference>
<dbReference type="AlphaFoldDB" id="A0A2S7D0K7"/>
<sequence length="178" mass="19489">MLLGRGGLRQQGIQSGAARLQLPQPQRDRRDLRLRHLQCGGQCQRALRCDRIAGRDRGTRLHHGSHAGPRQPDARLAAIVVQGKRSGEQFLGTAAVGGTELAARQRRIATLQQLLDAGVRPQQIAQRLAQRDDAQQQTGGQHEHHAPERTAAQRRPKARRPDPARQGKHAVASILGAT</sequence>
<evidence type="ECO:0000313" key="3">
    <source>
        <dbReference type="Proteomes" id="UP000238191"/>
    </source>
</evidence>
<accession>A0A2S7D0K7</accession>
<evidence type="ECO:0000256" key="1">
    <source>
        <dbReference type="SAM" id="MobiDB-lite"/>
    </source>
</evidence>
<keyword evidence="3" id="KW-1185">Reference proteome</keyword>
<gene>
    <name evidence="2" type="ORF">XpiCFBP4643_15355</name>
</gene>
<comment type="caution">
    <text evidence="2">The sequence shown here is derived from an EMBL/GenBank/DDBJ whole genome shotgun (WGS) entry which is preliminary data.</text>
</comment>
<feature type="region of interest" description="Disordered" evidence="1">
    <location>
        <begin position="126"/>
        <end position="178"/>
    </location>
</feature>
<protein>
    <submittedName>
        <fullName evidence="2">Uncharacterized protein</fullName>
    </submittedName>
</protein>
<organism evidence="2 3">
    <name type="scientific">Xanthomonas pisi</name>
    <dbReference type="NCBI Taxonomy" id="56457"/>
    <lineage>
        <taxon>Bacteria</taxon>
        <taxon>Pseudomonadati</taxon>
        <taxon>Pseudomonadota</taxon>
        <taxon>Gammaproteobacteria</taxon>
        <taxon>Lysobacterales</taxon>
        <taxon>Lysobacteraceae</taxon>
        <taxon>Xanthomonas</taxon>
    </lineage>
</organism>
<evidence type="ECO:0000313" key="2">
    <source>
        <dbReference type="EMBL" id="PPU67376.1"/>
    </source>
</evidence>